<dbReference type="AlphaFoldDB" id="A0A7S4BKE7"/>
<evidence type="ECO:0000313" key="1">
    <source>
        <dbReference type="EMBL" id="CAE0768471.1"/>
    </source>
</evidence>
<protein>
    <submittedName>
        <fullName evidence="1">Uncharacterized protein</fullName>
    </submittedName>
</protein>
<sequence>MTSSLQSSSQQLEVTQEHIECSFGETTLFVFCWRFLQLVAGYVEDCVFALRRLRQEVDDAGSADSAAERQDYYEGVCALLLCHLAEMHALRLYGDFGALHCSSERNLDFGVDTGRG</sequence>
<name>A0A7S4BKE7_CHRCT</name>
<dbReference type="EMBL" id="HBIZ01033105">
    <property type="protein sequence ID" value="CAE0768471.1"/>
    <property type="molecule type" value="Transcribed_RNA"/>
</dbReference>
<reference evidence="1" key="1">
    <citation type="submission" date="2021-01" db="EMBL/GenBank/DDBJ databases">
        <authorList>
            <person name="Corre E."/>
            <person name="Pelletier E."/>
            <person name="Niang G."/>
            <person name="Scheremetjew M."/>
            <person name="Finn R."/>
            <person name="Kale V."/>
            <person name="Holt S."/>
            <person name="Cochrane G."/>
            <person name="Meng A."/>
            <person name="Brown T."/>
            <person name="Cohen L."/>
        </authorList>
    </citation>
    <scope>NUCLEOTIDE SEQUENCE</scope>
    <source>
        <strain evidence="1">CCMP645</strain>
    </source>
</reference>
<organism evidence="1">
    <name type="scientific">Chrysotila carterae</name>
    <name type="common">Marine alga</name>
    <name type="synonym">Syracosphaera carterae</name>
    <dbReference type="NCBI Taxonomy" id="13221"/>
    <lineage>
        <taxon>Eukaryota</taxon>
        <taxon>Haptista</taxon>
        <taxon>Haptophyta</taxon>
        <taxon>Prymnesiophyceae</taxon>
        <taxon>Isochrysidales</taxon>
        <taxon>Isochrysidaceae</taxon>
        <taxon>Chrysotila</taxon>
    </lineage>
</organism>
<proteinExistence type="predicted"/>
<accession>A0A7S4BKE7</accession>
<gene>
    <name evidence="1" type="ORF">PCAR00345_LOCUS21083</name>
</gene>